<evidence type="ECO:0000313" key="2">
    <source>
        <dbReference type="EMBL" id="KAA5396701.1"/>
    </source>
</evidence>
<sequence>MKTTLKIGILLVALILAVGGIMIYAKTKVNPPMTPKQIDVYSSDLAQCKTSLKNASDKESVDSAFLTTIDRIKIYSQEDKIRDAEADKELDNVISIYMPMYLRRCFEKFEQSVWYDSDHARMLKEIADLRKIKHSDNTDVINNSTMDSLNVIVQTIDRYKQARRISRSTSFTSVSNAQSVISQARQFANDKYLSNCTDLKNALNSVRNEIAQSHYRYISAQVEKLSQYRYFSQSYYDNTLVPQVDAAVTEYDNKAAALYGKKQSVEPLWARARSYYNQASSYYNNYNQ</sequence>
<dbReference type="RefSeq" id="WP_130054138.1">
    <property type="nucleotide sequence ID" value="NZ_JADNBX010000001.1"/>
</dbReference>
<gene>
    <name evidence="3" type="ORF">F2Y51_13455</name>
    <name evidence="2" type="ORF">F2Y58_14390</name>
</gene>
<name>A0A6A1IDL2_9BACT</name>
<protein>
    <recommendedName>
        <fullName evidence="6">DUF3829 domain-containing protein</fullName>
    </recommendedName>
</protein>
<evidence type="ECO:0008006" key="6">
    <source>
        <dbReference type="Google" id="ProtNLM"/>
    </source>
</evidence>
<dbReference type="AlphaFoldDB" id="A0A6A1IDL2"/>
<dbReference type="Proteomes" id="UP000481616">
    <property type="component" value="Unassembled WGS sequence"/>
</dbReference>
<evidence type="ECO:0000313" key="5">
    <source>
        <dbReference type="Proteomes" id="UP000481616"/>
    </source>
</evidence>
<evidence type="ECO:0000256" key="1">
    <source>
        <dbReference type="SAM" id="Phobius"/>
    </source>
</evidence>
<evidence type="ECO:0000313" key="4">
    <source>
        <dbReference type="Proteomes" id="UP000441162"/>
    </source>
</evidence>
<evidence type="ECO:0000313" key="3">
    <source>
        <dbReference type="EMBL" id="KAA5404062.1"/>
    </source>
</evidence>
<proteinExistence type="predicted"/>
<keyword evidence="1" id="KW-1133">Transmembrane helix</keyword>
<organism evidence="3 4">
    <name type="scientific">Phocaeicola dorei</name>
    <dbReference type="NCBI Taxonomy" id="357276"/>
    <lineage>
        <taxon>Bacteria</taxon>
        <taxon>Pseudomonadati</taxon>
        <taxon>Bacteroidota</taxon>
        <taxon>Bacteroidia</taxon>
        <taxon>Bacteroidales</taxon>
        <taxon>Bacteroidaceae</taxon>
        <taxon>Phocaeicola</taxon>
    </lineage>
</organism>
<dbReference type="EMBL" id="VVZA01000011">
    <property type="protein sequence ID" value="KAA5404062.1"/>
    <property type="molecule type" value="Genomic_DNA"/>
</dbReference>
<keyword evidence="1" id="KW-0812">Transmembrane</keyword>
<feature type="transmembrane region" description="Helical" evidence="1">
    <location>
        <begin position="7"/>
        <end position="25"/>
    </location>
</feature>
<dbReference type="Proteomes" id="UP000441162">
    <property type="component" value="Unassembled WGS sequence"/>
</dbReference>
<reference evidence="4 5" key="1">
    <citation type="journal article" date="2019" name="Nat. Med.">
        <title>A library of human gut bacterial isolates paired with longitudinal multiomics data enables mechanistic microbiome research.</title>
        <authorList>
            <person name="Poyet M."/>
            <person name="Groussin M."/>
            <person name="Gibbons S.M."/>
            <person name="Avila-Pacheco J."/>
            <person name="Jiang X."/>
            <person name="Kearney S.M."/>
            <person name="Perrotta A.R."/>
            <person name="Berdy B."/>
            <person name="Zhao S."/>
            <person name="Lieberman T.D."/>
            <person name="Swanson P.K."/>
            <person name="Smith M."/>
            <person name="Roesemann S."/>
            <person name="Alexander J.E."/>
            <person name="Rich S.A."/>
            <person name="Livny J."/>
            <person name="Vlamakis H."/>
            <person name="Clish C."/>
            <person name="Bullock K."/>
            <person name="Deik A."/>
            <person name="Scott J."/>
            <person name="Pierce K.A."/>
            <person name="Xavier R.J."/>
            <person name="Alm E.J."/>
        </authorList>
    </citation>
    <scope>NUCLEOTIDE SEQUENCE [LARGE SCALE GENOMIC DNA]</scope>
    <source>
        <strain evidence="2 5">BIOML-A1</strain>
        <strain evidence="3 4">BIOML-A4</strain>
    </source>
</reference>
<accession>A0A6A1IDL2</accession>
<comment type="caution">
    <text evidence="3">The sequence shown here is derived from an EMBL/GenBank/DDBJ whole genome shotgun (WGS) entry which is preliminary data.</text>
</comment>
<dbReference type="EMBL" id="VVYY01000012">
    <property type="protein sequence ID" value="KAA5396701.1"/>
    <property type="molecule type" value="Genomic_DNA"/>
</dbReference>
<keyword evidence="1" id="KW-0472">Membrane</keyword>